<feature type="domain" description="Amidohydrolase-related" evidence="10">
    <location>
        <begin position="58"/>
        <end position="443"/>
    </location>
</feature>
<comment type="similarity">
    <text evidence="4">Belongs to the metallo-dependent hydrolases superfamily. Allantoinase family.</text>
</comment>
<dbReference type="NCBIfam" id="TIGR03178">
    <property type="entry name" value="allantoinase"/>
    <property type="match status" value="1"/>
</dbReference>
<gene>
    <name evidence="11" type="primary">DAL1</name>
    <name evidence="11" type="ORF">AWJ20_748</name>
</gene>
<keyword evidence="12" id="KW-1185">Reference proteome</keyword>
<dbReference type="PANTHER" id="PTHR43668:SF2">
    <property type="entry name" value="ALLANTOINASE"/>
    <property type="match status" value="1"/>
</dbReference>
<reference evidence="11 12" key="1">
    <citation type="submission" date="2016-02" db="EMBL/GenBank/DDBJ databases">
        <title>Complete genome sequence and transcriptome regulation of the pentose utilising yeast Sugiyamaella lignohabitans.</title>
        <authorList>
            <person name="Bellasio M."/>
            <person name="Peymann A."/>
            <person name="Valli M."/>
            <person name="Sipitzky M."/>
            <person name="Graf A."/>
            <person name="Sauer M."/>
            <person name="Marx H."/>
            <person name="Mattanovich D."/>
        </authorList>
    </citation>
    <scope>NUCLEOTIDE SEQUENCE [LARGE SCALE GENOMIC DNA]</scope>
    <source>
        <strain evidence="11 12">CBS 10342</strain>
    </source>
</reference>
<accession>A0A167D526</accession>
<keyword evidence="9" id="KW-0862">Zinc</keyword>
<dbReference type="SUPFAM" id="SSF51338">
    <property type="entry name" value="Composite domain of metallo-dependent hydrolases"/>
    <property type="match status" value="1"/>
</dbReference>
<sequence length="462" mass="49814">MSRVITSKQVLLDDKLVPARIVISENGKIQAVEVISGDKAGSNEFSDLPVTDYGNLAILPGLVDTHVHLNEPGRTDWEGFETGTKAAASGGVTTVIDMPLNAIPPTTTVANLTTKINASKGQTWVDVGFWGGVIPGNEDDLVPLIEAGVKGFKCFLMESGVDEFPAVDMDDVKKAMTKLNGKKTILMFHAEMDKDPHTGHSHSHDEPDPTHYDTFLKSRPDSFETTAISEVIKASSTAPDLNLHIVHLASAQAVPLVAEAQKKGIKLSAETCFHYLTLAAEAVPDKATQYKCCPPIRDGATQDALWAGIQANTIKTIVSDHSPCTPNLKLLESGDFMAAWGGISSVGLGLVVLWTEVQNHRSSSNITLADISRWTSLNTAKQVHLDDTKGSITPGKDADFCIFDPSAQWTLDQTKLQFKNKLTPYNGRQLTGRVVETVLAGTTIYRHDTGFTSSTPTGKLLL</sequence>
<evidence type="ECO:0000256" key="3">
    <source>
        <dbReference type="ARBA" id="ARBA00004968"/>
    </source>
</evidence>
<dbReference type="GO" id="GO:0006145">
    <property type="term" value="P:purine nucleobase catabolic process"/>
    <property type="evidence" value="ECO:0007669"/>
    <property type="project" value="TreeGrafter"/>
</dbReference>
<evidence type="ECO:0000313" key="12">
    <source>
        <dbReference type="Proteomes" id="UP000189580"/>
    </source>
</evidence>
<protein>
    <recommendedName>
        <fullName evidence="6">allantoinase</fullName>
        <ecNumber evidence="6">3.5.2.5</ecNumber>
    </recommendedName>
</protein>
<dbReference type="KEGG" id="slb:AWJ20_748"/>
<evidence type="ECO:0000256" key="8">
    <source>
        <dbReference type="ARBA" id="ARBA00022801"/>
    </source>
</evidence>
<dbReference type="GO" id="GO:0008270">
    <property type="term" value="F:zinc ion binding"/>
    <property type="evidence" value="ECO:0007669"/>
    <property type="project" value="InterPro"/>
</dbReference>
<dbReference type="FunFam" id="3.20.20.140:FF:000032">
    <property type="entry name" value="Allantoinase Dal1"/>
    <property type="match status" value="1"/>
</dbReference>
<dbReference type="Gene3D" id="3.20.20.140">
    <property type="entry name" value="Metal-dependent hydrolases"/>
    <property type="match status" value="1"/>
</dbReference>
<keyword evidence="7" id="KW-0479">Metal-binding</keyword>
<dbReference type="InterPro" id="IPR017593">
    <property type="entry name" value="Allantoinase"/>
</dbReference>
<dbReference type="GeneID" id="30037814"/>
<evidence type="ECO:0000259" key="10">
    <source>
        <dbReference type="Pfam" id="PF01979"/>
    </source>
</evidence>
<dbReference type="RefSeq" id="XP_018734969.1">
    <property type="nucleotide sequence ID" value="XM_018882707.1"/>
</dbReference>
<evidence type="ECO:0000256" key="7">
    <source>
        <dbReference type="ARBA" id="ARBA00022723"/>
    </source>
</evidence>
<evidence type="ECO:0000256" key="2">
    <source>
        <dbReference type="ARBA" id="ARBA00001947"/>
    </source>
</evidence>
<evidence type="ECO:0000256" key="6">
    <source>
        <dbReference type="ARBA" id="ARBA00012863"/>
    </source>
</evidence>
<dbReference type="OrthoDB" id="10258955at2759"/>
<comment type="subunit">
    <text evidence="5">Homotetramer.</text>
</comment>
<dbReference type="EMBL" id="CP014501">
    <property type="protein sequence ID" value="ANB12492.1"/>
    <property type="molecule type" value="Genomic_DNA"/>
</dbReference>
<name>A0A167D526_9ASCO</name>
<comment type="cofactor">
    <cofactor evidence="2">
        <name>Zn(2+)</name>
        <dbReference type="ChEBI" id="CHEBI:29105"/>
    </cofactor>
</comment>
<dbReference type="GO" id="GO:0004038">
    <property type="term" value="F:allantoinase activity"/>
    <property type="evidence" value="ECO:0007669"/>
    <property type="project" value="UniProtKB-EC"/>
</dbReference>
<evidence type="ECO:0000256" key="9">
    <source>
        <dbReference type="ARBA" id="ARBA00022833"/>
    </source>
</evidence>
<dbReference type="InterPro" id="IPR032466">
    <property type="entry name" value="Metal_Hydrolase"/>
</dbReference>
<comment type="pathway">
    <text evidence="3">Nitrogen metabolism; (S)-allantoin degradation; allantoate from (S)-allantoin: step 1/1.</text>
</comment>
<dbReference type="Proteomes" id="UP000189580">
    <property type="component" value="Chromosome a"/>
</dbReference>
<comment type="catalytic activity">
    <reaction evidence="1">
        <text>(S)-allantoin + H2O = allantoate + H(+)</text>
        <dbReference type="Rhea" id="RHEA:17029"/>
        <dbReference type="ChEBI" id="CHEBI:15377"/>
        <dbReference type="ChEBI" id="CHEBI:15378"/>
        <dbReference type="ChEBI" id="CHEBI:15678"/>
        <dbReference type="ChEBI" id="CHEBI:17536"/>
        <dbReference type="EC" id="3.5.2.5"/>
    </reaction>
</comment>
<keyword evidence="8" id="KW-0378">Hydrolase</keyword>
<dbReference type="GO" id="GO:0005737">
    <property type="term" value="C:cytoplasm"/>
    <property type="evidence" value="ECO:0007669"/>
    <property type="project" value="TreeGrafter"/>
</dbReference>
<evidence type="ECO:0000256" key="4">
    <source>
        <dbReference type="ARBA" id="ARBA00010368"/>
    </source>
</evidence>
<dbReference type="AlphaFoldDB" id="A0A167D526"/>
<dbReference type="InterPro" id="IPR050138">
    <property type="entry name" value="DHOase/Allantoinase_Hydrolase"/>
</dbReference>
<proteinExistence type="inferred from homology"/>
<dbReference type="InterPro" id="IPR006680">
    <property type="entry name" value="Amidohydro-rel"/>
</dbReference>
<dbReference type="PANTHER" id="PTHR43668">
    <property type="entry name" value="ALLANTOINASE"/>
    <property type="match status" value="1"/>
</dbReference>
<dbReference type="GO" id="GO:0000256">
    <property type="term" value="P:allantoin catabolic process"/>
    <property type="evidence" value="ECO:0007669"/>
    <property type="project" value="UniProtKB-UniPathway"/>
</dbReference>
<evidence type="ECO:0000313" key="11">
    <source>
        <dbReference type="EMBL" id="ANB12492.1"/>
    </source>
</evidence>
<organism evidence="11 12">
    <name type="scientific">Sugiyamaella lignohabitans</name>
    <dbReference type="NCBI Taxonomy" id="796027"/>
    <lineage>
        <taxon>Eukaryota</taxon>
        <taxon>Fungi</taxon>
        <taxon>Dikarya</taxon>
        <taxon>Ascomycota</taxon>
        <taxon>Saccharomycotina</taxon>
        <taxon>Dipodascomycetes</taxon>
        <taxon>Dipodascales</taxon>
        <taxon>Trichomonascaceae</taxon>
        <taxon>Sugiyamaella</taxon>
    </lineage>
</organism>
<dbReference type="InterPro" id="IPR018228">
    <property type="entry name" value="DNase_TatD-rel_CS"/>
</dbReference>
<dbReference type="SUPFAM" id="SSF51556">
    <property type="entry name" value="Metallo-dependent hydrolases"/>
    <property type="match status" value="1"/>
</dbReference>
<evidence type="ECO:0000256" key="5">
    <source>
        <dbReference type="ARBA" id="ARBA00011881"/>
    </source>
</evidence>
<dbReference type="UniPathway" id="UPA00395">
    <property type="reaction ID" value="UER00653"/>
</dbReference>
<evidence type="ECO:0000256" key="1">
    <source>
        <dbReference type="ARBA" id="ARBA00001756"/>
    </source>
</evidence>
<dbReference type="GO" id="GO:0050897">
    <property type="term" value="F:cobalt ion binding"/>
    <property type="evidence" value="ECO:0007669"/>
    <property type="project" value="InterPro"/>
</dbReference>
<dbReference type="Pfam" id="PF01979">
    <property type="entry name" value="Amidohydro_1"/>
    <property type="match status" value="1"/>
</dbReference>
<dbReference type="EC" id="3.5.2.5" evidence="6"/>
<dbReference type="InterPro" id="IPR011059">
    <property type="entry name" value="Metal-dep_hydrolase_composite"/>
</dbReference>
<dbReference type="PROSITE" id="PS01137">
    <property type="entry name" value="TATD_1"/>
    <property type="match status" value="1"/>
</dbReference>